<protein>
    <recommendedName>
        <fullName evidence="4">Exonuclease domain-containing protein</fullName>
    </recommendedName>
</protein>
<accession>A0A6C0CKH9</accession>
<dbReference type="PANTHER" id="PTHR30231:SF4">
    <property type="entry name" value="PROTEIN NEN2"/>
    <property type="match status" value="1"/>
</dbReference>
<dbReference type="CDD" id="cd06127">
    <property type="entry name" value="DEDDh"/>
    <property type="match status" value="1"/>
</dbReference>
<keyword evidence="1" id="KW-0540">Nuclease</keyword>
<dbReference type="InterPro" id="IPR013520">
    <property type="entry name" value="Ribonucl_H"/>
</dbReference>
<sequence>MRILVFDTETTGLPKERNPSIYRTELWPFVIQLSYVVYDSELNEVMVLVNDYINIAFDTEISKESQEVHKITREMLNEGITIKEALHKFNEYSKHCDLIVGHNVSFDKRMVIVEGIRNKINMEVEETYCTMRNSTEICKIEKINPKGEIYFKFPTLSELHFHLFKKIPKNTHNALIDILICLRCYCKIELNKDITRINREVRSWMRETY</sequence>
<organism evidence="5">
    <name type="scientific">viral metagenome</name>
    <dbReference type="NCBI Taxonomy" id="1070528"/>
    <lineage>
        <taxon>unclassified sequences</taxon>
        <taxon>metagenomes</taxon>
        <taxon>organismal metagenomes</taxon>
    </lineage>
</organism>
<dbReference type="InterPro" id="IPR036397">
    <property type="entry name" value="RNaseH_sf"/>
</dbReference>
<dbReference type="Gene3D" id="3.30.420.10">
    <property type="entry name" value="Ribonuclease H-like superfamily/Ribonuclease H"/>
    <property type="match status" value="1"/>
</dbReference>
<feature type="domain" description="Exonuclease" evidence="4">
    <location>
        <begin position="2"/>
        <end position="194"/>
    </location>
</feature>
<proteinExistence type="predicted"/>
<keyword evidence="2" id="KW-0378">Hydrolase</keyword>
<keyword evidence="3" id="KW-0269">Exonuclease</keyword>
<reference evidence="5" key="1">
    <citation type="journal article" date="2020" name="Nature">
        <title>Giant virus diversity and host interactions through global metagenomics.</title>
        <authorList>
            <person name="Schulz F."/>
            <person name="Roux S."/>
            <person name="Paez-Espino D."/>
            <person name="Jungbluth S."/>
            <person name="Walsh D.A."/>
            <person name="Denef V.J."/>
            <person name="McMahon K.D."/>
            <person name="Konstantinidis K.T."/>
            <person name="Eloe-Fadrosh E.A."/>
            <person name="Kyrpides N.C."/>
            <person name="Woyke T."/>
        </authorList>
    </citation>
    <scope>NUCLEOTIDE SEQUENCE</scope>
    <source>
        <strain evidence="5">GVMAG-M-3300021185-45</strain>
    </source>
</reference>
<dbReference type="Pfam" id="PF00929">
    <property type="entry name" value="RNase_T"/>
    <property type="match status" value="1"/>
</dbReference>
<evidence type="ECO:0000259" key="4">
    <source>
        <dbReference type="SMART" id="SM00479"/>
    </source>
</evidence>
<evidence type="ECO:0000256" key="1">
    <source>
        <dbReference type="ARBA" id="ARBA00022722"/>
    </source>
</evidence>
<evidence type="ECO:0000256" key="2">
    <source>
        <dbReference type="ARBA" id="ARBA00022801"/>
    </source>
</evidence>
<dbReference type="AlphaFoldDB" id="A0A6C0CKH9"/>
<dbReference type="SUPFAM" id="SSF53098">
    <property type="entry name" value="Ribonuclease H-like"/>
    <property type="match status" value="1"/>
</dbReference>
<evidence type="ECO:0000313" key="5">
    <source>
        <dbReference type="EMBL" id="QHT04184.1"/>
    </source>
</evidence>
<name>A0A6C0CKH9_9ZZZZ</name>
<dbReference type="InterPro" id="IPR012337">
    <property type="entry name" value="RNaseH-like_sf"/>
</dbReference>
<evidence type="ECO:0000256" key="3">
    <source>
        <dbReference type="ARBA" id="ARBA00022839"/>
    </source>
</evidence>
<dbReference type="GO" id="GO:0008408">
    <property type="term" value="F:3'-5' exonuclease activity"/>
    <property type="evidence" value="ECO:0007669"/>
    <property type="project" value="TreeGrafter"/>
</dbReference>
<dbReference type="PANTHER" id="PTHR30231">
    <property type="entry name" value="DNA POLYMERASE III SUBUNIT EPSILON"/>
    <property type="match status" value="1"/>
</dbReference>
<dbReference type="GO" id="GO:0003676">
    <property type="term" value="F:nucleic acid binding"/>
    <property type="evidence" value="ECO:0007669"/>
    <property type="project" value="InterPro"/>
</dbReference>
<dbReference type="EMBL" id="MN739424">
    <property type="protein sequence ID" value="QHT04184.1"/>
    <property type="molecule type" value="Genomic_DNA"/>
</dbReference>
<dbReference type="SMART" id="SM00479">
    <property type="entry name" value="EXOIII"/>
    <property type="match status" value="1"/>
</dbReference>